<feature type="region of interest" description="Disordered" evidence="1">
    <location>
        <begin position="1"/>
        <end position="20"/>
    </location>
</feature>
<sequence>MDQARTRTEPSPAGLSRRKRKRVVEYSAVFPFNPIGIWRDPGHSSSTDTDAGDRQQPRIQESTIPPEKGAFEEMFDTLLWQEAQFGEPRFGLRQSSPSVLASIPFQDEPCDSCKAFQAWLFPMLKSRPSQPLFPLATDGTLQQEGRGSEEVIADHKPATVYTHSRKYDNLRRSSQRCNLCLLIYRSLIKNNEFKLFDSMINNYSNGSFNGNTPYHSDGVSDLDYKHIVPVKFRLRISPSRGFQSDYDCIGLRLQFCARVMTRLDKSQITVNFVPVYQGPGPSPLGMRFPPDNRLRPSEKIELMRGWLAQARASGHVQQHSDDVEMPARILRIMEDEIKLVDVDNVLRHHELDSFSELMFAALSYRWGTSKPCRTTTATKEQHQAGIRLVDLPKTFQDAVFVCKQLGVEYIWIDALCIVQDSTEDWKRESLKMGDVYRGALIVLAVHNATDTTQGFLDGSLKPKKAVRLASDGGGEIDLDSRANFDADVTRSQLSKRGWVVQERFLASRTIHFTEGQIYWETPTGAECEIGPLPVPSRDDIFGNDSRRLNTSFSLSAVPELSALLHNRGEVSFATYRDTIPPTMPASFNWLRDPPPKPTTTLDWLNFVEMYSSCDLSHEEDKLVAVSGIARVLQRRTGGTSYCAGLWVDFLCQGLMWLPRMEPLTRPSHWRRPGGRAPTWSWAAVNGPVQYPDDVKLGKSRFDPVAEVAAAGSPHRTDGWLNEAGDLTLHTEVWPLVSKTKWHPPVVTSRKLVLGPGPRRPGTAAPTTTHRDKTRRWASNAPGTMTLHDYVPTQKIYQDGIQEGWIAFDTAGDAERWTNSEETLYCAVIALSPVFRFVIFLEKTKTPRSRTSSGSTPRIDAFRRVGAGQIQDQSPGTPGWKWQTIRII</sequence>
<name>A0ABR3XFQ6_9PEZI</name>
<protein>
    <recommendedName>
        <fullName evidence="2">Heterokaryon incompatibility domain-containing protein</fullName>
    </recommendedName>
</protein>
<proteinExistence type="predicted"/>
<keyword evidence="4" id="KW-1185">Reference proteome</keyword>
<dbReference type="Proteomes" id="UP001586593">
    <property type="component" value="Unassembled WGS sequence"/>
</dbReference>
<feature type="domain" description="Heterokaryon incompatibility" evidence="2">
    <location>
        <begin position="359"/>
        <end position="502"/>
    </location>
</feature>
<evidence type="ECO:0000256" key="1">
    <source>
        <dbReference type="SAM" id="MobiDB-lite"/>
    </source>
</evidence>
<organism evidence="3 4">
    <name type="scientific">Phialemonium thermophilum</name>
    <dbReference type="NCBI Taxonomy" id="223376"/>
    <lineage>
        <taxon>Eukaryota</taxon>
        <taxon>Fungi</taxon>
        <taxon>Dikarya</taxon>
        <taxon>Ascomycota</taxon>
        <taxon>Pezizomycotina</taxon>
        <taxon>Sordariomycetes</taxon>
        <taxon>Sordariomycetidae</taxon>
        <taxon>Cephalothecales</taxon>
        <taxon>Cephalothecaceae</taxon>
        <taxon>Phialemonium</taxon>
    </lineage>
</organism>
<feature type="region of interest" description="Disordered" evidence="1">
    <location>
        <begin position="754"/>
        <end position="773"/>
    </location>
</feature>
<evidence type="ECO:0000313" key="4">
    <source>
        <dbReference type="Proteomes" id="UP001586593"/>
    </source>
</evidence>
<dbReference type="InterPro" id="IPR010730">
    <property type="entry name" value="HET"/>
</dbReference>
<dbReference type="Pfam" id="PF06985">
    <property type="entry name" value="HET"/>
    <property type="match status" value="1"/>
</dbReference>
<dbReference type="PANTHER" id="PTHR33112">
    <property type="entry name" value="DOMAIN PROTEIN, PUTATIVE-RELATED"/>
    <property type="match status" value="1"/>
</dbReference>
<gene>
    <name evidence="3" type="ORF">VTK73DRAFT_198</name>
</gene>
<evidence type="ECO:0000313" key="3">
    <source>
        <dbReference type="EMBL" id="KAL1874779.1"/>
    </source>
</evidence>
<comment type="caution">
    <text evidence="3">The sequence shown here is derived from an EMBL/GenBank/DDBJ whole genome shotgun (WGS) entry which is preliminary data.</text>
</comment>
<feature type="region of interest" description="Disordered" evidence="1">
    <location>
        <begin position="35"/>
        <end position="64"/>
    </location>
</feature>
<evidence type="ECO:0000259" key="2">
    <source>
        <dbReference type="Pfam" id="PF06985"/>
    </source>
</evidence>
<accession>A0ABR3XFQ6</accession>
<feature type="compositionally biased region" description="Low complexity" evidence="1">
    <location>
        <begin position="754"/>
        <end position="767"/>
    </location>
</feature>
<dbReference type="EMBL" id="JAZHXJ010000101">
    <property type="protein sequence ID" value="KAL1874779.1"/>
    <property type="molecule type" value="Genomic_DNA"/>
</dbReference>
<reference evidence="3 4" key="1">
    <citation type="journal article" date="2024" name="Commun. Biol.">
        <title>Comparative genomic analysis of thermophilic fungi reveals convergent evolutionary adaptations and gene losses.</title>
        <authorList>
            <person name="Steindorff A.S."/>
            <person name="Aguilar-Pontes M.V."/>
            <person name="Robinson A.J."/>
            <person name="Andreopoulos B."/>
            <person name="LaButti K."/>
            <person name="Kuo A."/>
            <person name="Mondo S."/>
            <person name="Riley R."/>
            <person name="Otillar R."/>
            <person name="Haridas S."/>
            <person name="Lipzen A."/>
            <person name="Grimwood J."/>
            <person name="Schmutz J."/>
            <person name="Clum A."/>
            <person name="Reid I.D."/>
            <person name="Moisan M.C."/>
            <person name="Butler G."/>
            <person name="Nguyen T.T.M."/>
            <person name="Dewar K."/>
            <person name="Conant G."/>
            <person name="Drula E."/>
            <person name="Henrissat B."/>
            <person name="Hansel C."/>
            <person name="Singer S."/>
            <person name="Hutchinson M.I."/>
            <person name="de Vries R.P."/>
            <person name="Natvig D.O."/>
            <person name="Powell A.J."/>
            <person name="Tsang A."/>
            <person name="Grigoriev I.V."/>
        </authorList>
    </citation>
    <scope>NUCLEOTIDE SEQUENCE [LARGE SCALE GENOMIC DNA]</scope>
    <source>
        <strain evidence="3 4">ATCC 24622</strain>
    </source>
</reference>
<dbReference type="PANTHER" id="PTHR33112:SF8">
    <property type="entry name" value="HETEROKARYON INCOMPATIBILITY DOMAIN-CONTAINING PROTEIN"/>
    <property type="match status" value="1"/>
</dbReference>